<evidence type="ECO:0000256" key="5">
    <source>
        <dbReference type="ARBA" id="ARBA00022741"/>
    </source>
</evidence>
<evidence type="ECO:0000256" key="7">
    <source>
        <dbReference type="ARBA" id="ARBA00022840"/>
    </source>
</evidence>
<dbReference type="EC" id="2.7.1.12" evidence="3 9"/>
<proteinExistence type="inferred from homology"/>
<accession>A0ABW4Z2B9</accession>
<evidence type="ECO:0000313" key="11">
    <source>
        <dbReference type="Proteomes" id="UP001597299"/>
    </source>
</evidence>
<protein>
    <recommendedName>
        <fullName evidence="3 9">Gluconokinase</fullName>
        <ecNumber evidence="3 9">2.7.1.12</ecNumber>
    </recommendedName>
</protein>
<comment type="pathway">
    <text evidence="1">Carbohydrate acid metabolism.</text>
</comment>
<evidence type="ECO:0000256" key="6">
    <source>
        <dbReference type="ARBA" id="ARBA00022777"/>
    </source>
</evidence>
<keyword evidence="4 9" id="KW-0808">Transferase</keyword>
<keyword evidence="11" id="KW-1185">Reference proteome</keyword>
<dbReference type="Pfam" id="PF13671">
    <property type="entry name" value="AAA_33"/>
    <property type="match status" value="1"/>
</dbReference>
<sequence length="172" mass="18592">MTVPDFVVVMGVSGAGKSTVAQQLADRLGAAFIEADRLHSPENVALMRRGIGLTDAMRWPWLEAVGAAARAEPRRPVVIACSALRRIYRDFLRERLPGLRFVFVDGPREVIAERLRARPGHFAGITLLDSQLATLEPPEPGERAVTVSLTASPEAMVDMALRGLGAAERVPG</sequence>
<evidence type="ECO:0000313" key="10">
    <source>
        <dbReference type="EMBL" id="MFD2142680.1"/>
    </source>
</evidence>
<dbReference type="CDD" id="cd02021">
    <property type="entry name" value="GntK"/>
    <property type="match status" value="1"/>
</dbReference>
<dbReference type="Gene3D" id="3.40.50.300">
    <property type="entry name" value="P-loop containing nucleotide triphosphate hydrolases"/>
    <property type="match status" value="1"/>
</dbReference>
<evidence type="ECO:0000256" key="9">
    <source>
        <dbReference type="RuleBase" id="RU363066"/>
    </source>
</evidence>
<evidence type="ECO:0000256" key="8">
    <source>
        <dbReference type="ARBA" id="ARBA00048090"/>
    </source>
</evidence>
<organism evidence="10 11">
    <name type="scientific">Ancylobacter oerskovii</name>
    <dbReference type="NCBI Taxonomy" id="459519"/>
    <lineage>
        <taxon>Bacteria</taxon>
        <taxon>Pseudomonadati</taxon>
        <taxon>Pseudomonadota</taxon>
        <taxon>Alphaproteobacteria</taxon>
        <taxon>Hyphomicrobiales</taxon>
        <taxon>Xanthobacteraceae</taxon>
        <taxon>Ancylobacter</taxon>
    </lineage>
</organism>
<reference evidence="11" key="1">
    <citation type="journal article" date="2019" name="Int. J. Syst. Evol. Microbiol.">
        <title>The Global Catalogue of Microorganisms (GCM) 10K type strain sequencing project: providing services to taxonomists for standard genome sequencing and annotation.</title>
        <authorList>
            <consortium name="The Broad Institute Genomics Platform"/>
            <consortium name="The Broad Institute Genome Sequencing Center for Infectious Disease"/>
            <person name="Wu L."/>
            <person name="Ma J."/>
        </authorList>
    </citation>
    <scope>NUCLEOTIDE SEQUENCE [LARGE SCALE GENOMIC DNA]</scope>
    <source>
        <strain evidence="11">CCM 7435</strain>
    </source>
</reference>
<dbReference type="PANTHER" id="PTHR43442:SF3">
    <property type="entry name" value="GLUCONOKINASE-RELATED"/>
    <property type="match status" value="1"/>
</dbReference>
<dbReference type="EMBL" id="JBHUHD010000001">
    <property type="protein sequence ID" value="MFD2142680.1"/>
    <property type="molecule type" value="Genomic_DNA"/>
</dbReference>
<evidence type="ECO:0000256" key="2">
    <source>
        <dbReference type="ARBA" id="ARBA00008420"/>
    </source>
</evidence>
<dbReference type="PANTHER" id="PTHR43442">
    <property type="entry name" value="GLUCONOKINASE-RELATED"/>
    <property type="match status" value="1"/>
</dbReference>
<dbReference type="Proteomes" id="UP001597299">
    <property type="component" value="Unassembled WGS sequence"/>
</dbReference>
<comment type="similarity">
    <text evidence="2 9">Belongs to the gluconokinase GntK/GntV family.</text>
</comment>
<dbReference type="InterPro" id="IPR006001">
    <property type="entry name" value="Therm_gnt_kin"/>
</dbReference>
<evidence type="ECO:0000256" key="3">
    <source>
        <dbReference type="ARBA" id="ARBA00012054"/>
    </source>
</evidence>
<keyword evidence="7 9" id="KW-0067">ATP-binding</keyword>
<gene>
    <name evidence="10" type="ORF">ACFSNC_19915</name>
</gene>
<dbReference type="NCBIfam" id="TIGR01313">
    <property type="entry name" value="therm_gnt_kin"/>
    <property type="match status" value="1"/>
</dbReference>
<evidence type="ECO:0000256" key="4">
    <source>
        <dbReference type="ARBA" id="ARBA00022679"/>
    </source>
</evidence>
<keyword evidence="6 9" id="KW-0418">Kinase</keyword>
<evidence type="ECO:0000256" key="1">
    <source>
        <dbReference type="ARBA" id="ARBA00004761"/>
    </source>
</evidence>
<name>A0ABW4Z2B9_9HYPH</name>
<comment type="catalytic activity">
    <reaction evidence="8 9">
        <text>D-gluconate + ATP = 6-phospho-D-gluconate + ADP + H(+)</text>
        <dbReference type="Rhea" id="RHEA:19433"/>
        <dbReference type="ChEBI" id="CHEBI:15378"/>
        <dbReference type="ChEBI" id="CHEBI:18391"/>
        <dbReference type="ChEBI" id="CHEBI:30616"/>
        <dbReference type="ChEBI" id="CHEBI:58759"/>
        <dbReference type="ChEBI" id="CHEBI:456216"/>
        <dbReference type="EC" id="2.7.1.12"/>
    </reaction>
</comment>
<dbReference type="RefSeq" id="WP_246549049.1">
    <property type="nucleotide sequence ID" value="NZ_JAHBGB010000037.1"/>
</dbReference>
<dbReference type="InterPro" id="IPR027417">
    <property type="entry name" value="P-loop_NTPase"/>
</dbReference>
<comment type="caution">
    <text evidence="10">The sequence shown here is derived from an EMBL/GenBank/DDBJ whole genome shotgun (WGS) entry which is preliminary data.</text>
</comment>
<keyword evidence="5 9" id="KW-0547">Nucleotide-binding</keyword>
<dbReference type="SUPFAM" id="SSF52540">
    <property type="entry name" value="P-loop containing nucleoside triphosphate hydrolases"/>
    <property type="match status" value="1"/>
</dbReference>